<evidence type="ECO:0000313" key="2">
    <source>
        <dbReference type="EMBL" id="KPH69620.1"/>
    </source>
</evidence>
<evidence type="ECO:0000313" key="3">
    <source>
        <dbReference type="Proteomes" id="UP000037854"/>
    </source>
</evidence>
<gene>
    <name evidence="2" type="ORF">AFL42_17000</name>
</gene>
<protein>
    <submittedName>
        <fullName evidence="2">Uncharacterized protein</fullName>
    </submittedName>
</protein>
<proteinExistence type="predicted"/>
<feature type="compositionally biased region" description="Basic and acidic residues" evidence="1">
    <location>
        <begin position="13"/>
        <end position="28"/>
    </location>
</feature>
<organism evidence="2 3">
    <name type="scientific">Oceanobacillus caeni</name>
    <dbReference type="NCBI Taxonomy" id="405946"/>
    <lineage>
        <taxon>Bacteria</taxon>
        <taxon>Bacillati</taxon>
        <taxon>Bacillota</taxon>
        <taxon>Bacilli</taxon>
        <taxon>Bacillales</taxon>
        <taxon>Bacillaceae</taxon>
        <taxon>Oceanobacillus</taxon>
    </lineage>
</organism>
<dbReference type="Proteomes" id="UP000037854">
    <property type="component" value="Unassembled WGS sequence"/>
</dbReference>
<reference evidence="2 3" key="1">
    <citation type="submission" date="2015-07" db="EMBL/GenBank/DDBJ databases">
        <title>High-quality draft genome sequence of Oceanobacillus caeni HM6, a bacillus isolated from a human feces.</title>
        <authorList>
            <person name="Kumar J."/>
            <person name="Verma M.K."/>
            <person name="Pandey R."/>
            <person name="Bhambi M."/>
            <person name="Chauhan N."/>
        </authorList>
    </citation>
    <scope>NUCLEOTIDE SEQUENCE [LARGE SCALE GENOMIC DNA]</scope>
    <source>
        <strain evidence="2 3">HM6</strain>
    </source>
</reference>
<accession>A0ABR5MFB1</accession>
<name>A0ABR5MFB1_9BACI</name>
<evidence type="ECO:0000256" key="1">
    <source>
        <dbReference type="SAM" id="MobiDB-lite"/>
    </source>
</evidence>
<sequence>MDTHQNGSMDPLNEEKSEELIREDMQKYDSDPLLDEQSIRQDSRDLAQFQTVLDNSLFTS</sequence>
<feature type="region of interest" description="Disordered" evidence="1">
    <location>
        <begin position="1"/>
        <end position="28"/>
    </location>
</feature>
<comment type="caution">
    <text evidence="2">The sequence shown here is derived from an EMBL/GenBank/DDBJ whole genome shotgun (WGS) entry which is preliminary data.</text>
</comment>
<dbReference type="RefSeq" id="WP_047186799.1">
    <property type="nucleotide sequence ID" value="NZ_JAHHXM010000007.1"/>
</dbReference>
<dbReference type="EMBL" id="LGTK01000109">
    <property type="protein sequence ID" value="KPH69620.1"/>
    <property type="molecule type" value="Genomic_DNA"/>
</dbReference>
<keyword evidence="3" id="KW-1185">Reference proteome</keyword>